<gene>
    <name evidence="2" type="ORF">GCM10011600_19180</name>
</gene>
<dbReference type="EMBL" id="BNAI01000003">
    <property type="protein sequence ID" value="GHF18406.1"/>
    <property type="molecule type" value="Genomic_DNA"/>
</dbReference>
<organism evidence="2 3">
    <name type="scientific">Pseudolysinimonas yzui</name>
    <dbReference type="NCBI Taxonomy" id="2708254"/>
    <lineage>
        <taxon>Bacteria</taxon>
        <taxon>Bacillati</taxon>
        <taxon>Actinomycetota</taxon>
        <taxon>Actinomycetes</taxon>
        <taxon>Micrococcales</taxon>
        <taxon>Microbacteriaceae</taxon>
        <taxon>Pseudolysinimonas</taxon>
    </lineage>
</organism>
<feature type="transmembrane region" description="Helical" evidence="1">
    <location>
        <begin position="20"/>
        <end position="49"/>
    </location>
</feature>
<protein>
    <submittedName>
        <fullName evidence="2">Uncharacterized protein</fullName>
    </submittedName>
</protein>
<keyword evidence="3" id="KW-1185">Reference proteome</keyword>
<keyword evidence="1" id="KW-0472">Membrane</keyword>
<dbReference type="Proteomes" id="UP000617531">
    <property type="component" value="Unassembled WGS sequence"/>
</dbReference>
<feature type="transmembrane region" description="Helical" evidence="1">
    <location>
        <begin position="112"/>
        <end position="132"/>
    </location>
</feature>
<sequence length="386" mass="41429">MSSPLDRRWLRLSAQEIDPLSWFTGSLVPLVFAALNLLYGGTFAILTWGASREPLIQIIGVALCSAACVVVHLLTRPMRRGLGWGRASFSLALGVVGFVLSAIGYADSLFSIELWWAPFGLALVVGSLGPYLPARAIILLGSAATLISVPIAQLVVQAQVTGWGPIATAIIIASPLVSAIVATAAFSIAVVGRTLPLIERRSQTMLSVDAPQGARNEQLERDRLARLISRAAPFIEGVARAGEVTTADRTLAGNLARRLRDDLVTQSNLSWLDSVAQDRLVVVDPDSQARRMTASQRTALRALIRAILDTPGTDTGSLLVELRAHPDGSTAVGVSLDFELPEGRRVMQLAPYYLALRGSVEDLEWSDDRFLRVTFNLPPSSDATSS</sequence>
<proteinExistence type="predicted"/>
<evidence type="ECO:0000256" key="1">
    <source>
        <dbReference type="SAM" id="Phobius"/>
    </source>
</evidence>
<reference evidence="2" key="1">
    <citation type="journal article" date="2014" name="Int. J. Syst. Evol. Microbiol.">
        <title>Complete genome sequence of Corynebacterium casei LMG S-19264T (=DSM 44701T), isolated from a smear-ripened cheese.</title>
        <authorList>
            <consortium name="US DOE Joint Genome Institute (JGI-PGF)"/>
            <person name="Walter F."/>
            <person name="Albersmeier A."/>
            <person name="Kalinowski J."/>
            <person name="Ruckert C."/>
        </authorList>
    </citation>
    <scope>NUCLEOTIDE SEQUENCE</scope>
    <source>
        <strain evidence="2">CGMCC 1.16548</strain>
    </source>
</reference>
<keyword evidence="1" id="KW-0812">Transmembrane</keyword>
<reference evidence="2" key="2">
    <citation type="submission" date="2020-09" db="EMBL/GenBank/DDBJ databases">
        <authorList>
            <person name="Sun Q."/>
            <person name="Zhou Y."/>
        </authorList>
    </citation>
    <scope>NUCLEOTIDE SEQUENCE</scope>
    <source>
        <strain evidence="2">CGMCC 1.16548</strain>
    </source>
</reference>
<name>A0A8J3GRI5_9MICO</name>
<feature type="transmembrane region" description="Helical" evidence="1">
    <location>
        <begin position="87"/>
        <end position="106"/>
    </location>
</feature>
<dbReference type="AlphaFoldDB" id="A0A8J3GRI5"/>
<keyword evidence="1" id="KW-1133">Transmembrane helix</keyword>
<evidence type="ECO:0000313" key="3">
    <source>
        <dbReference type="Proteomes" id="UP000617531"/>
    </source>
</evidence>
<comment type="caution">
    <text evidence="2">The sequence shown here is derived from an EMBL/GenBank/DDBJ whole genome shotgun (WGS) entry which is preliminary data.</text>
</comment>
<feature type="transmembrane region" description="Helical" evidence="1">
    <location>
        <begin position="139"/>
        <end position="160"/>
    </location>
</feature>
<feature type="transmembrane region" description="Helical" evidence="1">
    <location>
        <begin position="166"/>
        <end position="191"/>
    </location>
</feature>
<evidence type="ECO:0000313" key="2">
    <source>
        <dbReference type="EMBL" id="GHF18406.1"/>
    </source>
</evidence>
<feature type="transmembrane region" description="Helical" evidence="1">
    <location>
        <begin position="55"/>
        <end position="75"/>
    </location>
</feature>
<accession>A0A8J3GRI5</accession>